<dbReference type="EMBL" id="JACVFC010000001">
    <property type="protein sequence ID" value="MBC9928890.1"/>
    <property type="molecule type" value="Genomic_DNA"/>
</dbReference>
<organism evidence="7 8">
    <name type="scientific">Chitinophaga qingshengii</name>
    <dbReference type="NCBI Taxonomy" id="1569794"/>
    <lineage>
        <taxon>Bacteria</taxon>
        <taxon>Pseudomonadati</taxon>
        <taxon>Bacteroidota</taxon>
        <taxon>Chitinophagia</taxon>
        <taxon>Chitinophagales</taxon>
        <taxon>Chitinophagaceae</taxon>
        <taxon>Chitinophaga</taxon>
    </lineage>
</organism>
<reference evidence="7 8" key="1">
    <citation type="submission" date="2020-09" db="EMBL/GenBank/DDBJ databases">
        <title>Genome sequences of type strains of Chitinophaga qingshengii and Chitinophaga varians.</title>
        <authorList>
            <person name="Kittiwongwattana C."/>
        </authorList>
    </citation>
    <scope>NUCLEOTIDE SEQUENCE [LARGE SCALE GENOMIC DNA]</scope>
    <source>
        <strain evidence="7 8">JCM 30026</strain>
    </source>
</reference>
<evidence type="ECO:0000256" key="5">
    <source>
        <dbReference type="SAM" id="SignalP"/>
    </source>
</evidence>
<evidence type="ECO:0000259" key="6">
    <source>
        <dbReference type="PROSITE" id="PS51352"/>
    </source>
</evidence>
<dbReference type="Gene3D" id="3.40.30.10">
    <property type="entry name" value="Glutaredoxin"/>
    <property type="match status" value="1"/>
</dbReference>
<gene>
    <name evidence="7" type="ORF">ICL07_00805</name>
</gene>
<name>A0ABR7TG47_9BACT</name>
<comment type="caution">
    <text evidence="7">The sequence shown here is derived from an EMBL/GenBank/DDBJ whole genome shotgun (WGS) entry which is preliminary data.</text>
</comment>
<dbReference type="PANTHER" id="PTHR42852">
    <property type="entry name" value="THIOL:DISULFIDE INTERCHANGE PROTEIN DSBE"/>
    <property type="match status" value="1"/>
</dbReference>
<keyword evidence="3" id="KW-1015">Disulfide bond</keyword>
<dbReference type="InterPro" id="IPR050553">
    <property type="entry name" value="Thioredoxin_ResA/DsbE_sf"/>
</dbReference>
<accession>A0ABR7TG47</accession>
<dbReference type="InterPro" id="IPR017937">
    <property type="entry name" value="Thioredoxin_CS"/>
</dbReference>
<sequence length="373" mass="40793">MRTISLTAACLLPVLAFAQEAQYTINGSIGKGNQYEKAYLYSSNSKGRIIDSVAIHNGTFTFTGKTDIASRAFLFTGNTLAGSYTANRLVFYLEKGNIRVQSADSIINATVKGGAANTVYQQYKAASADVNTRSEALNKKYYGTPAAERQQEAFKQEYQAENKAISAAQQKVLTSFIKGHANTSVSLDALTEWAGYDPDPAVAEPVFKLLSPAIRKSKAGQQFAGQLESQRKTAIGVLAPEFTQNDTLGNPVSLKDFRGKYVLVDFWASWCGPCRQENPNVVAAFHKFKDKNFTILGVSLDNENGKSFWMQAIHDDKLAWTQVSDLKGWKNEAAKMYGVQGIPANFLIGPDGKIVAKNLRAEALEKKLASLLQ</sequence>
<feature type="domain" description="Thioredoxin" evidence="6">
    <location>
        <begin position="233"/>
        <end position="373"/>
    </location>
</feature>
<evidence type="ECO:0000256" key="4">
    <source>
        <dbReference type="ARBA" id="ARBA00023284"/>
    </source>
</evidence>
<keyword evidence="2" id="KW-0201">Cytochrome c-type biogenesis</keyword>
<dbReference type="InterPro" id="IPR000866">
    <property type="entry name" value="AhpC/TSA"/>
</dbReference>
<proteinExistence type="predicted"/>
<dbReference type="InterPro" id="IPR036249">
    <property type="entry name" value="Thioredoxin-like_sf"/>
</dbReference>
<evidence type="ECO:0000313" key="8">
    <source>
        <dbReference type="Proteomes" id="UP000659124"/>
    </source>
</evidence>
<dbReference type="PANTHER" id="PTHR42852:SF6">
    <property type="entry name" value="THIOL:DISULFIDE INTERCHANGE PROTEIN DSBE"/>
    <property type="match status" value="1"/>
</dbReference>
<keyword evidence="5" id="KW-0732">Signal</keyword>
<dbReference type="InterPro" id="IPR025380">
    <property type="entry name" value="DUF4369"/>
</dbReference>
<keyword evidence="8" id="KW-1185">Reference proteome</keyword>
<dbReference type="Proteomes" id="UP000659124">
    <property type="component" value="Unassembled WGS sequence"/>
</dbReference>
<protein>
    <submittedName>
        <fullName evidence="7">AhpC/TSA family protein</fullName>
    </submittedName>
</protein>
<dbReference type="PROSITE" id="PS51352">
    <property type="entry name" value="THIOREDOXIN_2"/>
    <property type="match status" value="1"/>
</dbReference>
<dbReference type="PROSITE" id="PS00194">
    <property type="entry name" value="THIOREDOXIN_1"/>
    <property type="match status" value="1"/>
</dbReference>
<dbReference type="RefSeq" id="WP_188086050.1">
    <property type="nucleotide sequence ID" value="NZ_JACVFC010000001.1"/>
</dbReference>
<dbReference type="SUPFAM" id="SSF52833">
    <property type="entry name" value="Thioredoxin-like"/>
    <property type="match status" value="1"/>
</dbReference>
<feature type="chain" id="PRO_5046582326" evidence="5">
    <location>
        <begin position="19"/>
        <end position="373"/>
    </location>
</feature>
<dbReference type="InterPro" id="IPR013766">
    <property type="entry name" value="Thioredoxin_domain"/>
</dbReference>
<evidence type="ECO:0000256" key="1">
    <source>
        <dbReference type="ARBA" id="ARBA00004196"/>
    </source>
</evidence>
<dbReference type="CDD" id="cd02966">
    <property type="entry name" value="TlpA_like_family"/>
    <property type="match status" value="1"/>
</dbReference>
<evidence type="ECO:0000256" key="2">
    <source>
        <dbReference type="ARBA" id="ARBA00022748"/>
    </source>
</evidence>
<feature type="signal peptide" evidence="5">
    <location>
        <begin position="1"/>
        <end position="18"/>
    </location>
</feature>
<keyword evidence="4" id="KW-0676">Redox-active center</keyword>
<evidence type="ECO:0000313" key="7">
    <source>
        <dbReference type="EMBL" id="MBC9928890.1"/>
    </source>
</evidence>
<evidence type="ECO:0000256" key="3">
    <source>
        <dbReference type="ARBA" id="ARBA00023157"/>
    </source>
</evidence>
<dbReference type="Pfam" id="PF14289">
    <property type="entry name" value="DUF4369"/>
    <property type="match status" value="1"/>
</dbReference>
<dbReference type="Pfam" id="PF00578">
    <property type="entry name" value="AhpC-TSA"/>
    <property type="match status" value="1"/>
</dbReference>
<comment type="subcellular location">
    <subcellularLocation>
        <location evidence="1">Cell envelope</location>
    </subcellularLocation>
</comment>